<evidence type="ECO:0000256" key="2">
    <source>
        <dbReference type="SAM" id="SignalP"/>
    </source>
</evidence>
<evidence type="ECO:0000256" key="1">
    <source>
        <dbReference type="SAM" id="MobiDB-lite"/>
    </source>
</evidence>
<evidence type="ECO:0008006" key="5">
    <source>
        <dbReference type="Google" id="ProtNLM"/>
    </source>
</evidence>
<comment type="caution">
    <text evidence="3">The sequence shown here is derived from an EMBL/GenBank/DDBJ whole genome shotgun (WGS) entry which is preliminary data.</text>
</comment>
<reference evidence="3 4" key="1">
    <citation type="journal article" date="2002" name="Int. J. Syst. Evol. Microbiol.">
        <title>Sphingopyxis witflariensis sp. nov., isolated from activated sludge.</title>
        <authorList>
            <person name="Kampfer P."/>
            <person name="Witzenberger R."/>
            <person name="Denner E.B."/>
            <person name="Busse H.J."/>
            <person name="Neef A."/>
        </authorList>
    </citation>
    <scope>NUCLEOTIDE SEQUENCE [LARGE SCALE GENOMIC DNA]</scope>
    <source>
        <strain evidence="3 4">DSM 14551</strain>
    </source>
</reference>
<sequence length="290" mass="30835">MKAFLAAASLFAIPIAGAQVPTGSAQTFPDLRETTPPEPSPPRGSPPRIIPGTLVKMSGGDANLRQFVALAGSEITITLRGTGLIAAVLYDAEGTALAAREATTVARIRQKLPKDGVYYLAPIAPPGSQLELSLDLALPPPPPEPDWMRRITKLPTIATDYGPAFPIAPGQLISGNFAQAAVSRFDPARAAVLYRFEGRLAQRVKVAVRSSDAHSLVWIARGPSDPKMLRSSDAQYKGDVGYDSVLDRYLPADGTYFIIVQAYADGPKGQRDLSAPGPSAGEFTIEMQLK</sequence>
<dbReference type="RefSeq" id="WP_088473393.1">
    <property type="nucleotide sequence ID" value="NZ_NISJ01000008.1"/>
</dbReference>
<gene>
    <name evidence="3" type="ORF">CDQ91_14115</name>
</gene>
<organism evidence="3 4">
    <name type="scientific">Sphingopyxis witflariensis</name>
    <dbReference type="NCBI Taxonomy" id="173675"/>
    <lineage>
        <taxon>Bacteria</taxon>
        <taxon>Pseudomonadati</taxon>
        <taxon>Pseudomonadota</taxon>
        <taxon>Alphaproteobacteria</taxon>
        <taxon>Sphingomonadales</taxon>
        <taxon>Sphingomonadaceae</taxon>
        <taxon>Sphingopyxis</taxon>
    </lineage>
</organism>
<feature type="chain" id="PRO_5013130188" description="Peptidase C-terminal archaeal/bacterial domain-containing protein" evidence="2">
    <location>
        <begin position="19"/>
        <end position="290"/>
    </location>
</feature>
<protein>
    <recommendedName>
        <fullName evidence="5">Peptidase C-terminal archaeal/bacterial domain-containing protein</fullName>
    </recommendedName>
</protein>
<feature type="region of interest" description="Disordered" evidence="1">
    <location>
        <begin position="24"/>
        <end position="49"/>
    </location>
</feature>
<dbReference type="AlphaFoldDB" id="A0A2D0AMS2"/>
<dbReference type="Gene3D" id="2.60.120.380">
    <property type="match status" value="1"/>
</dbReference>
<accession>A0A2D0AMS2</accession>
<dbReference type="Proteomes" id="UP000197097">
    <property type="component" value="Unassembled WGS sequence"/>
</dbReference>
<dbReference type="OrthoDB" id="174027at2"/>
<keyword evidence="2" id="KW-0732">Signal</keyword>
<proteinExistence type="predicted"/>
<name>A0A2D0AMS2_9SPHN</name>
<dbReference type="EMBL" id="NISJ01000008">
    <property type="protein sequence ID" value="OWQ95061.1"/>
    <property type="molecule type" value="Genomic_DNA"/>
</dbReference>
<keyword evidence="4" id="KW-1185">Reference proteome</keyword>
<evidence type="ECO:0000313" key="3">
    <source>
        <dbReference type="EMBL" id="OWQ95061.1"/>
    </source>
</evidence>
<feature type="compositionally biased region" description="Pro residues" evidence="1">
    <location>
        <begin position="36"/>
        <end position="49"/>
    </location>
</feature>
<evidence type="ECO:0000313" key="4">
    <source>
        <dbReference type="Proteomes" id="UP000197097"/>
    </source>
</evidence>
<feature type="signal peptide" evidence="2">
    <location>
        <begin position="1"/>
        <end position="18"/>
    </location>
</feature>